<accession>A0ABR3HWP4</accession>
<dbReference type="SUPFAM" id="SSF56672">
    <property type="entry name" value="DNA/RNA polymerases"/>
    <property type="match status" value="1"/>
</dbReference>
<evidence type="ECO:0000313" key="3">
    <source>
        <dbReference type="Proteomes" id="UP001549920"/>
    </source>
</evidence>
<comment type="caution">
    <text evidence="2">The sequence shown here is derived from an EMBL/GenBank/DDBJ whole genome shotgun (WGS) entry which is preliminary data.</text>
</comment>
<protein>
    <recommendedName>
        <fullName evidence="1">Reverse transcriptase domain-containing protein</fullName>
    </recommendedName>
</protein>
<dbReference type="PANTHER" id="PTHR47510:SF3">
    <property type="entry name" value="ENDO_EXONUCLEASE_PHOSPHATASE DOMAIN-CONTAINING PROTEIN"/>
    <property type="match status" value="1"/>
</dbReference>
<evidence type="ECO:0000313" key="2">
    <source>
        <dbReference type="EMBL" id="KAL0880924.1"/>
    </source>
</evidence>
<name>A0ABR3HWP4_LOXSC</name>
<dbReference type="InterPro" id="IPR036691">
    <property type="entry name" value="Endo/exonu/phosph_ase_sf"/>
</dbReference>
<evidence type="ECO:0000259" key="1">
    <source>
        <dbReference type="Pfam" id="PF00078"/>
    </source>
</evidence>
<dbReference type="Gene3D" id="3.60.10.10">
    <property type="entry name" value="Endonuclease/exonuclease/phosphatase"/>
    <property type="match status" value="1"/>
</dbReference>
<organism evidence="2 3">
    <name type="scientific">Loxostege sticticalis</name>
    <name type="common">Beet webworm moth</name>
    <dbReference type="NCBI Taxonomy" id="481309"/>
    <lineage>
        <taxon>Eukaryota</taxon>
        <taxon>Metazoa</taxon>
        <taxon>Ecdysozoa</taxon>
        <taxon>Arthropoda</taxon>
        <taxon>Hexapoda</taxon>
        <taxon>Insecta</taxon>
        <taxon>Pterygota</taxon>
        <taxon>Neoptera</taxon>
        <taxon>Endopterygota</taxon>
        <taxon>Lepidoptera</taxon>
        <taxon>Glossata</taxon>
        <taxon>Ditrysia</taxon>
        <taxon>Pyraloidea</taxon>
        <taxon>Crambidae</taxon>
        <taxon>Pyraustinae</taxon>
        <taxon>Loxostege</taxon>
    </lineage>
</organism>
<keyword evidence="3" id="KW-1185">Reference proteome</keyword>
<proteinExistence type="predicted"/>
<sequence length="937" mass="107754">MLICAFLWKTRLFLKQTRLKFAVSIIDNTTKKNAICKLFFEHLIISIMICTDLHLSCTIKISRIIAILPRTNVRLAYVARRARVKMNVTHSPPKTVTGGGSQPDLSKINQEITDAQITFRKRKQPENECSCSDEVQQMRSEISRITTLLEGYIGTNAQMLSQINNKVADIKSEIADIRASHEQTRCLVTSQVADICKQVQEIKSETSTIATEQKIIKEHLCHLQTKLSDDETKLHLLETNIKDLKTSPSSTQLNQLCMNELVISEVQERKKRENNIIITGVPEQTAASAQERILKDESDVLKIASSVSKDIPKPNKVIRIGKYNPEKTRRIKVCFDRPELAMLLLRNKDKLPEDIKIFSDQTPAQQKYFQSIKKELTRRLQSGENIRGGGVSAYVHNNLKHSLSESIYEDGNNYLWIHIEKFALEIGVVYNPGYTNIDKFIEVYETQLNQRKRSIVFGDFNIDLLEKTKTPKRYKQALHESGHKLLNKINKTYYTRQSTTRNSILDHVSTNLGKDHFHFALINSAMSDHRQIYVQLQKFKPPRKLQRNYTATDYEKLRTSIESHKLTDELDSYNNLEIKIKQSVENSKISKKKTLNLPHKDWINNNILTEICQRNYLWMQHKNDPGNEILQNQFKVKRHKVSKLIQETKNSYYYKLFINCSNDPKKIWTLINSLTHNKVKQGDAPSKLVIDSKPITDLNEICEIFNKYFSTVGSILANEIPQKYHVYPNDCNNAISKTDGYELFDLLPCSSDEIINIIKGLDSNSSSGIDQISTKVIKSIQHLISNDLAKCFNNLMYNGEFPDSLKIAKVTPLYKSGLKTDPGNYRPISVLPVLSKILEKIIHRRLTCYLDSFNFISERQYGFRARSNTTAATIDLVTKIKDNIDKKKIVLGVFIDLKKAFDTLYNRLPSCIKDVSSFNVFKVELSKYLFENSLFCV</sequence>
<dbReference type="InterPro" id="IPR000477">
    <property type="entry name" value="RT_dom"/>
</dbReference>
<dbReference type="SUPFAM" id="SSF56219">
    <property type="entry name" value="DNase I-like"/>
    <property type="match status" value="1"/>
</dbReference>
<dbReference type="Proteomes" id="UP001549920">
    <property type="component" value="Unassembled WGS sequence"/>
</dbReference>
<dbReference type="Pfam" id="PF00078">
    <property type="entry name" value="RVT_1"/>
    <property type="match status" value="1"/>
</dbReference>
<gene>
    <name evidence="2" type="ORF">ABMA27_002093</name>
</gene>
<dbReference type="PANTHER" id="PTHR47510">
    <property type="entry name" value="REVERSE TRANSCRIPTASE DOMAIN-CONTAINING PROTEIN"/>
    <property type="match status" value="1"/>
</dbReference>
<reference evidence="2 3" key="1">
    <citation type="submission" date="2024-06" db="EMBL/GenBank/DDBJ databases">
        <title>A chromosome-level genome assembly of beet webworm, Loxostege sticticalis.</title>
        <authorList>
            <person name="Zhang Y."/>
        </authorList>
    </citation>
    <scope>NUCLEOTIDE SEQUENCE [LARGE SCALE GENOMIC DNA]</scope>
    <source>
        <strain evidence="2">AQ026</strain>
        <tissue evidence="2">Whole body</tissue>
    </source>
</reference>
<feature type="domain" description="Reverse transcriptase" evidence="1">
    <location>
        <begin position="819"/>
        <end position="904"/>
    </location>
</feature>
<dbReference type="EMBL" id="JBEUOH010000012">
    <property type="protein sequence ID" value="KAL0880924.1"/>
    <property type="molecule type" value="Genomic_DNA"/>
</dbReference>
<dbReference type="InterPro" id="IPR043502">
    <property type="entry name" value="DNA/RNA_pol_sf"/>
</dbReference>